<dbReference type="Proteomes" id="UP001497482">
    <property type="component" value="Chromosome 17"/>
</dbReference>
<sequence length="81" mass="8465">MGVQAGESRRVSPELVGQTLNSVPHKRLVLSAAVCVECDAPRTAPPSCPCRRGAGGTGGNTTAGLARGYCEELREKQLLKT</sequence>
<accession>A0AAV2KBS7</accession>
<gene>
    <name evidence="1" type="ORF">KC01_LOCUS15632</name>
</gene>
<proteinExistence type="predicted"/>
<evidence type="ECO:0000313" key="2">
    <source>
        <dbReference type="Proteomes" id="UP001497482"/>
    </source>
</evidence>
<dbReference type="AlphaFoldDB" id="A0AAV2KBS7"/>
<keyword evidence="2" id="KW-1185">Reference proteome</keyword>
<dbReference type="EMBL" id="OZ035839">
    <property type="protein sequence ID" value="CAL1585405.1"/>
    <property type="molecule type" value="Genomic_DNA"/>
</dbReference>
<evidence type="ECO:0000313" key="1">
    <source>
        <dbReference type="EMBL" id="CAL1585405.1"/>
    </source>
</evidence>
<organism evidence="1 2">
    <name type="scientific">Knipowitschia caucasica</name>
    <name type="common">Caucasian dwarf goby</name>
    <name type="synonym">Pomatoschistus caucasicus</name>
    <dbReference type="NCBI Taxonomy" id="637954"/>
    <lineage>
        <taxon>Eukaryota</taxon>
        <taxon>Metazoa</taxon>
        <taxon>Chordata</taxon>
        <taxon>Craniata</taxon>
        <taxon>Vertebrata</taxon>
        <taxon>Euteleostomi</taxon>
        <taxon>Actinopterygii</taxon>
        <taxon>Neopterygii</taxon>
        <taxon>Teleostei</taxon>
        <taxon>Neoteleostei</taxon>
        <taxon>Acanthomorphata</taxon>
        <taxon>Gobiaria</taxon>
        <taxon>Gobiiformes</taxon>
        <taxon>Gobioidei</taxon>
        <taxon>Gobiidae</taxon>
        <taxon>Gobiinae</taxon>
        <taxon>Knipowitschia</taxon>
    </lineage>
</organism>
<reference evidence="1 2" key="1">
    <citation type="submission" date="2024-04" db="EMBL/GenBank/DDBJ databases">
        <authorList>
            <person name="Waldvogel A.-M."/>
            <person name="Schoenle A."/>
        </authorList>
    </citation>
    <scope>NUCLEOTIDE SEQUENCE [LARGE SCALE GENOMIC DNA]</scope>
</reference>
<protein>
    <submittedName>
        <fullName evidence="1">Uncharacterized protein</fullName>
    </submittedName>
</protein>
<name>A0AAV2KBS7_KNICA</name>